<proteinExistence type="predicted"/>
<evidence type="ECO:0000259" key="5">
    <source>
        <dbReference type="PROSITE" id="PS51292"/>
    </source>
</evidence>
<dbReference type="PANTHER" id="PTHR20893">
    <property type="entry name" value="LD08641P"/>
    <property type="match status" value="1"/>
</dbReference>
<evidence type="ECO:0000256" key="2">
    <source>
        <dbReference type="ARBA" id="ARBA00022771"/>
    </source>
</evidence>
<feature type="transmembrane region" description="Helical" evidence="4">
    <location>
        <begin position="129"/>
        <end position="152"/>
    </location>
</feature>
<evidence type="ECO:0000256" key="3">
    <source>
        <dbReference type="ARBA" id="ARBA00022833"/>
    </source>
</evidence>
<dbReference type="EMBL" id="IACJ01021423">
    <property type="protein sequence ID" value="LAA39425.1"/>
    <property type="molecule type" value="Transcribed_RNA"/>
</dbReference>
<accession>A0A2D4EW15</accession>
<keyword evidence="1" id="KW-0479">Metal-binding</keyword>
<dbReference type="SMART" id="SM00744">
    <property type="entry name" value="RINGv"/>
    <property type="match status" value="1"/>
</dbReference>
<dbReference type="PROSITE" id="PS51292">
    <property type="entry name" value="ZF_RING_CH"/>
    <property type="match status" value="1"/>
</dbReference>
<dbReference type="Gene3D" id="3.30.40.10">
    <property type="entry name" value="Zinc/RING finger domain, C3HC4 (zinc finger)"/>
    <property type="match status" value="1"/>
</dbReference>
<organism evidence="6">
    <name type="scientific">Micrurus corallinus</name>
    <name type="common">Brazilian coral snake</name>
    <dbReference type="NCBI Taxonomy" id="54390"/>
    <lineage>
        <taxon>Eukaryota</taxon>
        <taxon>Metazoa</taxon>
        <taxon>Chordata</taxon>
        <taxon>Craniata</taxon>
        <taxon>Vertebrata</taxon>
        <taxon>Euteleostomi</taxon>
        <taxon>Lepidosauria</taxon>
        <taxon>Squamata</taxon>
        <taxon>Bifurcata</taxon>
        <taxon>Unidentata</taxon>
        <taxon>Episquamata</taxon>
        <taxon>Toxicofera</taxon>
        <taxon>Serpentes</taxon>
        <taxon>Colubroidea</taxon>
        <taxon>Elapidae</taxon>
        <taxon>Elapinae</taxon>
        <taxon>Micrurus</taxon>
    </lineage>
</organism>
<keyword evidence="2" id="KW-0863">Zinc-finger</keyword>
<reference evidence="6" key="2">
    <citation type="submission" date="2017-11" db="EMBL/GenBank/DDBJ databases">
        <title>Coralsnake Venomics: Analyses of Venom Gland Transcriptomes and Proteomes of Six Brazilian Taxa.</title>
        <authorList>
            <person name="Aird S.D."/>
            <person name="Jorge da Silva N."/>
            <person name="Qiu L."/>
            <person name="Villar-Briones A."/>
            <person name="Aparecida-Saddi V."/>
            <person name="Campos-Telles M.P."/>
            <person name="Grau M."/>
            <person name="Mikheyev A.S."/>
        </authorList>
    </citation>
    <scope>NUCLEOTIDE SEQUENCE</scope>
    <source>
        <tissue evidence="6">Venom_gland</tissue>
    </source>
</reference>
<protein>
    <recommendedName>
        <fullName evidence="5">RING-CH-type domain-containing protein</fullName>
    </recommendedName>
</protein>
<evidence type="ECO:0000256" key="4">
    <source>
        <dbReference type="SAM" id="Phobius"/>
    </source>
</evidence>
<reference evidence="6" key="1">
    <citation type="submission" date="2017-07" db="EMBL/GenBank/DDBJ databases">
        <authorList>
            <person name="Mikheyev A."/>
            <person name="Grau M."/>
        </authorList>
    </citation>
    <scope>NUCLEOTIDE SEQUENCE</scope>
    <source>
        <tissue evidence="6">Venom_gland</tissue>
    </source>
</reference>
<keyword evidence="4" id="KW-0472">Membrane</keyword>
<keyword evidence="4" id="KW-0812">Transmembrane</keyword>
<keyword evidence="3" id="KW-0862">Zinc</keyword>
<evidence type="ECO:0000256" key="1">
    <source>
        <dbReference type="ARBA" id="ARBA00022723"/>
    </source>
</evidence>
<dbReference type="InterPro" id="IPR013083">
    <property type="entry name" value="Znf_RING/FYVE/PHD"/>
</dbReference>
<evidence type="ECO:0000313" key="6">
    <source>
        <dbReference type="EMBL" id="LAA39425.1"/>
    </source>
</evidence>
<name>A0A2D4EW15_MICCO</name>
<dbReference type="GO" id="GO:0008270">
    <property type="term" value="F:zinc ion binding"/>
    <property type="evidence" value="ECO:0007669"/>
    <property type="project" value="UniProtKB-KW"/>
</dbReference>
<dbReference type="Pfam" id="PF12906">
    <property type="entry name" value="RINGv"/>
    <property type="match status" value="1"/>
</dbReference>
<dbReference type="SUPFAM" id="SSF57850">
    <property type="entry name" value="RING/U-box"/>
    <property type="match status" value="1"/>
</dbReference>
<dbReference type="InterPro" id="IPR011016">
    <property type="entry name" value="Znf_RING-CH"/>
</dbReference>
<keyword evidence="4" id="KW-1133">Transmembrane helix</keyword>
<feature type="domain" description="RING-CH-type" evidence="5">
    <location>
        <begin position="17"/>
        <end position="81"/>
    </location>
</feature>
<sequence length="171" mass="19635">MDNEYESLKMYSDSTHLINIESKECFICREGDEMGRDGLLHFCDCKNLFAHQKCLLTWIQKSSHNENVPTCKVCTAEYQLEKKSPWRLLATQWHQWVIFCTVLGLMISTPFLVYQMITAFKDPPPGLLFNIAAICFGAVTEMLLTKCLINYCTGNLEKARMSSFSIRARTA</sequence>
<feature type="transmembrane region" description="Helical" evidence="4">
    <location>
        <begin position="96"/>
        <end position="117"/>
    </location>
</feature>
<dbReference type="PANTHER" id="PTHR20893:SF2">
    <property type="entry name" value="LD08641P"/>
    <property type="match status" value="1"/>
</dbReference>
<dbReference type="AlphaFoldDB" id="A0A2D4EW15"/>